<organism evidence="8 9">
    <name type="scientific">Capronia epimyces CBS 606.96</name>
    <dbReference type="NCBI Taxonomy" id="1182542"/>
    <lineage>
        <taxon>Eukaryota</taxon>
        <taxon>Fungi</taxon>
        <taxon>Dikarya</taxon>
        <taxon>Ascomycota</taxon>
        <taxon>Pezizomycotina</taxon>
        <taxon>Eurotiomycetes</taxon>
        <taxon>Chaetothyriomycetidae</taxon>
        <taxon>Chaetothyriales</taxon>
        <taxon>Herpotrichiellaceae</taxon>
        <taxon>Capronia</taxon>
    </lineage>
</organism>
<evidence type="ECO:0000256" key="2">
    <source>
        <dbReference type="ARBA" id="ARBA00023015"/>
    </source>
</evidence>
<dbReference type="Proteomes" id="UP000019478">
    <property type="component" value="Unassembled WGS sequence"/>
</dbReference>
<feature type="compositionally biased region" description="Low complexity" evidence="6">
    <location>
        <begin position="141"/>
        <end position="162"/>
    </location>
</feature>
<evidence type="ECO:0000313" key="9">
    <source>
        <dbReference type="Proteomes" id="UP000019478"/>
    </source>
</evidence>
<feature type="domain" description="Zn(2)-C6 fungal-type" evidence="7">
    <location>
        <begin position="24"/>
        <end position="52"/>
    </location>
</feature>
<dbReference type="CDD" id="cd00067">
    <property type="entry name" value="GAL4"/>
    <property type="match status" value="1"/>
</dbReference>
<dbReference type="Pfam" id="PF00172">
    <property type="entry name" value="Zn_clus"/>
    <property type="match status" value="1"/>
</dbReference>
<dbReference type="InterPro" id="IPR021858">
    <property type="entry name" value="Fun_TF"/>
</dbReference>
<dbReference type="GO" id="GO:0005634">
    <property type="term" value="C:nucleus"/>
    <property type="evidence" value="ECO:0007669"/>
    <property type="project" value="UniProtKB-SubCell"/>
</dbReference>
<dbReference type="InterPro" id="IPR001138">
    <property type="entry name" value="Zn2Cys6_DnaBD"/>
</dbReference>
<dbReference type="InterPro" id="IPR036864">
    <property type="entry name" value="Zn2-C6_fun-type_DNA-bd_sf"/>
</dbReference>
<dbReference type="HOGENOM" id="CLU_009030_4_0_1"/>
<sequence>MGKPRVPARALPKWPRQRNRTFTGCWTCRSRKVKCSEEKPVCSVCQRLGLACGGYGPKLVWVEDDNLPYKSDGRRTMLCGSTWKPYEVLDSELVDFLIDHCDEEASSGYKSSRGFQVSSRTVPVEVNPFTVFRVGDIHTYRPSSGRQTPSSSPSQSRSPLLSLSPSPNNLIYDFDRSAAEKHLFHHYVNHVALLMMPFEHSRNPWRLSYPAVALHRSSPGQRALYNALLAHSAFHLSQLSVNKQPMSVLAVKHYNRTIRLLMESIGHRDSHYAETVAAIMTLLMAETYSGQSRRWRHHLNGAWSLLQQTQTQGLKPWLESDFACFSTQSLYIIRVIDRTATTVSDGLDEPLSSVDCEDIFNRPSTQETSFSSAIRATPGFGFTIGATKSIIEAISKITLAAHQLQRQHAGVSLDVDLMSILSNLRDTERMLETESQDLDILLPMKDGPVQQAHVYHQLKAFIHAAHIYLYRVIFDLPPRNLQWHISQALQHASAFSGSDRLGKTNDNFSLWPAFIAAVEAYSDEDMLLARSWLDYALSFGLGSRLLIKKVVEEVWMRRKDVATDLAADPGVVSVDWREVMRDLDVVVLLI</sequence>
<proteinExistence type="predicted"/>
<dbReference type="EMBL" id="AMGY01000009">
    <property type="protein sequence ID" value="EXJ77814.1"/>
    <property type="molecule type" value="Genomic_DNA"/>
</dbReference>
<gene>
    <name evidence="8" type="ORF">A1O3_08973</name>
</gene>
<evidence type="ECO:0000256" key="4">
    <source>
        <dbReference type="ARBA" id="ARBA00023163"/>
    </source>
</evidence>
<dbReference type="GO" id="GO:0008270">
    <property type="term" value="F:zinc ion binding"/>
    <property type="evidence" value="ECO:0007669"/>
    <property type="project" value="InterPro"/>
</dbReference>
<dbReference type="SUPFAM" id="SSF57701">
    <property type="entry name" value="Zn2/Cys6 DNA-binding domain"/>
    <property type="match status" value="1"/>
</dbReference>
<dbReference type="GO" id="GO:0003677">
    <property type="term" value="F:DNA binding"/>
    <property type="evidence" value="ECO:0007669"/>
    <property type="project" value="UniProtKB-KW"/>
</dbReference>
<dbReference type="AlphaFoldDB" id="W9Y5U3"/>
<name>W9Y5U3_9EURO</name>
<keyword evidence="5" id="KW-0539">Nucleus</keyword>
<reference evidence="8 9" key="1">
    <citation type="submission" date="2013-03" db="EMBL/GenBank/DDBJ databases">
        <title>The Genome Sequence of Capronia epimyces CBS 606.96.</title>
        <authorList>
            <consortium name="The Broad Institute Genomics Platform"/>
            <person name="Cuomo C."/>
            <person name="de Hoog S."/>
            <person name="Gorbushina A."/>
            <person name="Walker B."/>
            <person name="Young S.K."/>
            <person name="Zeng Q."/>
            <person name="Gargeya S."/>
            <person name="Fitzgerald M."/>
            <person name="Haas B."/>
            <person name="Abouelleil A."/>
            <person name="Allen A.W."/>
            <person name="Alvarado L."/>
            <person name="Arachchi H.M."/>
            <person name="Berlin A.M."/>
            <person name="Chapman S.B."/>
            <person name="Gainer-Dewar J."/>
            <person name="Goldberg J."/>
            <person name="Griggs A."/>
            <person name="Gujja S."/>
            <person name="Hansen M."/>
            <person name="Howarth C."/>
            <person name="Imamovic A."/>
            <person name="Ireland A."/>
            <person name="Larimer J."/>
            <person name="McCowan C."/>
            <person name="Murphy C."/>
            <person name="Pearson M."/>
            <person name="Poon T.W."/>
            <person name="Priest M."/>
            <person name="Roberts A."/>
            <person name="Saif S."/>
            <person name="Shea T."/>
            <person name="Sisk P."/>
            <person name="Sykes S."/>
            <person name="Wortman J."/>
            <person name="Nusbaum C."/>
            <person name="Birren B."/>
        </authorList>
    </citation>
    <scope>NUCLEOTIDE SEQUENCE [LARGE SCALE GENOMIC DNA]</scope>
    <source>
        <strain evidence="8 9">CBS 606.96</strain>
    </source>
</reference>
<dbReference type="STRING" id="1182542.W9Y5U3"/>
<accession>W9Y5U3</accession>
<dbReference type="OrthoDB" id="3477330at2759"/>
<dbReference type="SMART" id="SM00066">
    <property type="entry name" value="GAL4"/>
    <property type="match status" value="1"/>
</dbReference>
<keyword evidence="9" id="KW-1185">Reference proteome</keyword>
<dbReference type="eggNOG" id="ENOG502SHX6">
    <property type="taxonomic scope" value="Eukaryota"/>
</dbReference>
<evidence type="ECO:0000256" key="1">
    <source>
        <dbReference type="ARBA" id="ARBA00004123"/>
    </source>
</evidence>
<evidence type="ECO:0000259" key="7">
    <source>
        <dbReference type="PROSITE" id="PS50048"/>
    </source>
</evidence>
<dbReference type="GO" id="GO:0000981">
    <property type="term" value="F:DNA-binding transcription factor activity, RNA polymerase II-specific"/>
    <property type="evidence" value="ECO:0007669"/>
    <property type="project" value="InterPro"/>
</dbReference>
<dbReference type="GeneID" id="19173059"/>
<evidence type="ECO:0000256" key="6">
    <source>
        <dbReference type="SAM" id="MobiDB-lite"/>
    </source>
</evidence>
<evidence type="ECO:0000313" key="8">
    <source>
        <dbReference type="EMBL" id="EXJ77814.1"/>
    </source>
</evidence>
<dbReference type="PROSITE" id="PS00463">
    <property type="entry name" value="ZN2_CY6_FUNGAL_1"/>
    <property type="match status" value="1"/>
</dbReference>
<evidence type="ECO:0000256" key="5">
    <source>
        <dbReference type="ARBA" id="ARBA00023242"/>
    </source>
</evidence>
<dbReference type="Gene3D" id="4.10.240.10">
    <property type="entry name" value="Zn(2)-C6 fungal-type DNA-binding domain"/>
    <property type="match status" value="1"/>
</dbReference>
<comment type="subcellular location">
    <subcellularLocation>
        <location evidence="1">Nucleus</location>
    </subcellularLocation>
</comment>
<dbReference type="PANTHER" id="PTHR37534:SF46">
    <property type="entry name" value="ZN(II)2CYS6 TRANSCRIPTION FACTOR (EUROFUNG)"/>
    <property type="match status" value="1"/>
</dbReference>
<keyword evidence="4" id="KW-0804">Transcription</keyword>
<dbReference type="PANTHER" id="PTHR37534">
    <property type="entry name" value="TRANSCRIPTIONAL ACTIVATOR PROTEIN UGA3"/>
    <property type="match status" value="1"/>
</dbReference>
<evidence type="ECO:0000256" key="3">
    <source>
        <dbReference type="ARBA" id="ARBA00023125"/>
    </source>
</evidence>
<keyword evidence="2" id="KW-0805">Transcription regulation</keyword>
<dbReference type="PROSITE" id="PS50048">
    <property type="entry name" value="ZN2_CY6_FUNGAL_2"/>
    <property type="match status" value="1"/>
</dbReference>
<feature type="region of interest" description="Disordered" evidence="6">
    <location>
        <begin position="140"/>
        <end position="162"/>
    </location>
</feature>
<dbReference type="RefSeq" id="XP_007737259.1">
    <property type="nucleotide sequence ID" value="XM_007739069.1"/>
</dbReference>
<comment type="caution">
    <text evidence="8">The sequence shown here is derived from an EMBL/GenBank/DDBJ whole genome shotgun (WGS) entry which is preliminary data.</text>
</comment>
<keyword evidence="3" id="KW-0238">DNA-binding</keyword>
<protein>
    <recommendedName>
        <fullName evidence="7">Zn(2)-C6 fungal-type domain-containing protein</fullName>
    </recommendedName>
</protein>
<dbReference type="Pfam" id="PF11951">
    <property type="entry name" value="Fungal_trans_2"/>
    <property type="match status" value="1"/>
</dbReference>